<gene>
    <name evidence="1" type="ORF">ESV85_19745</name>
</gene>
<evidence type="ECO:0000313" key="1">
    <source>
        <dbReference type="EMBL" id="TXE03723.1"/>
    </source>
</evidence>
<dbReference type="NCBIfam" id="TIGR02436">
    <property type="entry name" value="four helix bundle protein"/>
    <property type="match status" value="1"/>
</dbReference>
<dbReference type="Gene3D" id="1.20.1440.60">
    <property type="entry name" value="23S rRNA-intervening sequence"/>
    <property type="match status" value="1"/>
</dbReference>
<dbReference type="InterPro" id="IPR012657">
    <property type="entry name" value="23S_rRNA-intervening_sequence"/>
</dbReference>
<sequence>MIKKKRSSRSVCANIAEGYRKRRYPAHFISKLSDAETENTETQVWIEFSFA</sequence>
<dbReference type="RefSeq" id="WP_146920682.1">
    <property type="nucleotide sequence ID" value="NZ_VORW01000023.1"/>
</dbReference>
<organism evidence="1 2">
    <name type="scientific">Algoriphagus aquimarinus</name>
    <dbReference type="NCBI Taxonomy" id="237018"/>
    <lineage>
        <taxon>Bacteria</taxon>
        <taxon>Pseudomonadati</taxon>
        <taxon>Bacteroidota</taxon>
        <taxon>Cytophagia</taxon>
        <taxon>Cytophagales</taxon>
        <taxon>Cyclobacteriaceae</taxon>
        <taxon>Algoriphagus</taxon>
    </lineage>
</organism>
<dbReference type="EMBL" id="VORW01000023">
    <property type="protein sequence ID" value="TXE03723.1"/>
    <property type="molecule type" value="Genomic_DNA"/>
</dbReference>
<proteinExistence type="predicted"/>
<dbReference type="OrthoDB" id="9811959at2"/>
<dbReference type="Proteomes" id="UP000321935">
    <property type="component" value="Unassembled WGS sequence"/>
</dbReference>
<reference evidence="1 2" key="1">
    <citation type="submission" date="2019-08" db="EMBL/GenBank/DDBJ databases">
        <title>Genomes sequence of Algoriphagus aquimarinus ACAM450.</title>
        <authorList>
            <person name="Bowman J.P."/>
        </authorList>
    </citation>
    <scope>NUCLEOTIDE SEQUENCE [LARGE SCALE GENOMIC DNA]</scope>
    <source>
        <strain evidence="1 2">ACAM 450</strain>
    </source>
</reference>
<dbReference type="SUPFAM" id="SSF158446">
    <property type="entry name" value="IVS-encoded protein-like"/>
    <property type="match status" value="1"/>
</dbReference>
<protein>
    <submittedName>
        <fullName evidence="1">Four helix bundle protein</fullName>
    </submittedName>
</protein>
<accession>A0A5C7A9I7</accession>
<comment type="caution">
    <text evidence="1">The sequence shown here is derived from an EMBL/GenBank/DDBJ whole genome shotgun (WGS) entry which is preliminary data.</text>
</comment>
<dbReference type="Pfam" id="PF05635">
    <property type="entry name" value="23S_rRNA_IVP"/>
    <property type="match status" value="1"/>
</dbReference>
<dbReference type="InterPro" id="IPR036583">
    <property type="entry name" value="23S_rRNA_IVS_sf"/>
</dbReference>
<evidence type="ECO:0000313" key="2">
    <source>
        <dbReference type="Proteomes" id="UP000321935"/>
    </source>
</evidence>
<dbReference type="AlphaFoldDB" id="A0A5C7A9I7"/>
<name>A0A5C7A9I7_9BACT</name>